<dbReference type="PANTHER" id="PTHR34217">
    <property type="entry name" value="METAL-DEPENDENT CARBOXYPEPTIDASE"/>
    <property type="match status" value="1"/>
</dbReference>
<comment type="similarity">
    <text evidence="6">Belongs to the peptidase M3 family.</text>
</comment>
<feature type="domain" description="Oligopeptidase F N-terminal" evidence="9">
    <location>
        <begin position="119"/>
        <end position="186"/>
    </location>
</feature>
<dbReference type="RefSeq" id="WP_191201552.1">
    <property type="nucleotide sequence ID" value="NZ_JACXZA010000001.1"/>
</dbReference>
<comment type="caution">
    <text evidence="10">The sequence shown here is derived from an EMBL/GenBank/DDBJ whole genome shotgun (WGS) entry which is preliminary data.</text>
</comment>
<organism evidence="10 11">
    <name type="scientific">Paenibacillus terricola</name>
    <dbReference type="NCBI Taxonomy" id="2763503"/>
    <lineage>
        <taxon>Bacteria</taxon>
        <taxon>Bacillati</taxon>
        <taxon>Bacillota</taxon>
        <taxon>Bacilli</taxon>
        <taxon>Bacillales</taxon>
        <taxon>Paenibacillaceae</taxon>
        <taxon>Paenibacillus</taxon>
    </lineage>
</organism>
<dbReference type="PANTHER" id="PTHR34217:SF1">
    <property type="entry name" value="CARBOXYPEPTIDASE 1"/>
    <property type="match status" value="1"/>
</dbReference>
<keyword evidence="3 6" id="KW-0378">Hydrolase</keyword>
<evidence type="ECO:0000256" key="1">
    <source>
        <dbReference type="ARBA" id="ARBA00022670"/>
    </source>
</evidence>
<evidence type="ECO:0000256" key="6">
    <source>
        <dbReference type="RuleBase" id="RU003435"/>
    </source>
</evidence>
<dbReference type="SUPFAM" id="SSF55486">
    <property type="entry name" value="Metalloproteases ('zincins'), catalytic domain"/>
    <property type="match status" value="1"/>
</dbReference>
<gene>
    <name evidence="10" type="ORF">H8B09_00565</name>
</gene>
<keyword evidence="5 6" id="KW-0482">Metalloprotease</keyword>
<evidence type="ECO:0000259" key="8">
    <source>
        <dbReference type="Pfam" id="PF01432"/>
    </source>
</evidence>
<evidence type="ECO:0000256" key="3">
    <source>
        <dbReference type="ARBA" id="ARBA00022801"/>
    </source>
</evidence>
<evidence type="ECO:0000256" key="7">
    <source>
        <dbReference type="SAM" id="Coils"/>
    </source>
</evidence>
<dbReference type="NCBIfam" id="TIGR02290">
    <property type="entry name" value="M3_fam_3"/>
    <property type="match status" value="1"/>
</dbReference>
<evidence type="ECO:0000313" key="10">
    <source>
        <dbReference type="EMBL" id="MBD3917229.1"/>
    </source>
</evidence>
<evidence type="ECO:0000256" key="4">
    <source>
        <dbReference type="ARBA" id="ARBA00022833"/>
    </source>
</evidence>
<dbReference type="InterPro" id="IPR011977">
    <property type="entry name" value="Pept_M3B_clade3"/>
</dbReference>
<dbReference type="Gene3D" id="1.10.1370.30">
    <property type="match status" value="1"/>
</dbReference>
<keyword evidence="4 6" id="KW-0862">Zinc</keyword>
<feature type="coiled-coil region" evidence="7">
    <location>
        <begin position="21"/>
        <end position="48"/>
    </location>
</feature>
<sequence length="602" mass="67601">MSHTYPMTWELETIYPGGSSSKAFKEELAGMERDIEALTKSLNEAETSGEQDAFQTQALLTAWTEAIQSITLRLRESDSFVACLMAQNMKDGAANGLNDRVKTIAARMLGALTKFDARIAAVADDVWTTWLTEGPAGSAAFALAERREATKEKMAPELEALAGDLAVDGYHGWGELYNTIVSRAKFIVKEQDGSERILSAGQMHNRLSAGDRVVRETAMAEWEREWTDLGELTADSLNRLSGFRLKLYERRGWSNVLKEPLAINRMTEATLNAMWTAVEEGKPQLVRYLKRKAELLGIEKLDWHDVEAPIGSATKTVPYDEAADFIVERFRQFSPEMADFAQMAFRDGWIEAEDRAGKRPGGFCTSLPKSEQTRIFMTYSGTASNVSTLAHELGHAYHQHVMNDLPPLAQDYAMNVAETASTFAEMLVSDAAVKLTDDAEEKLALLEDKIQRAVAFFMNIHARFLFETRFYAKRREGLVTAEELSELMETAQREAFSDQLGAVHPSFWASKLHFYLTDVPFYNFPYTFGFLFSSGIYARAQQEGPAFADRYVALLRDTGRMTVEELARKHLGVDLEQPDFWRDAVALTTEDVEQFLSMTAAR</sequence>
<protein>
    <submittedName>
        <fullName evidence="10">M3 family oligoendopeptidase</fullName>
    </submittedName>
</protein>
<dbReference type="Pfam" id="PF01432">
    <property type="entry name" value="Peptidase_M3"/>
    <property type="match status" value="1"/>
</dbReference>
<feature type="domain" description="Peptidase M3A/M3B catalytic" evidence="8">
    <location>
        <begin position="208"/>
        <end position="585"/>
    </location>
</feature>
<dbReference type="EMBL" id="JACXZA010000001">
    <property type="protein sequence ID" value="MBD3917229.1"/>
    <property type="molecule type" value="Genomic_DNA"/>
</dbReference>
<dbReference type="InterPro" id="IPR034006">
    <property type="entry name" value="M3B_PepF_2"/>
</dbReference>
<keyword evidence="1 6" id="KW-0645">Protease</keyword>
<reference evidence="10 11" key="1">
    <citation type="submission" date="2020-09" db="EMBL/GenBank/DDBJ databases">
        <title>Paenibacillus sp. strain PR3 16S rRNA gene Genome sequencing and assembly.</title>
        <authorList>
            <person name="Kim J."/>
        </authorList>
    </citation>
    <scope>NUCLEOTIDE SEQUENCE [LARGE SCALE GENOMIC DNA]</scope>
    <source>
        <strain evidence="10 11">PR3</strain>
    </source>
</reference>
<name>A0ABR8MMI6_9BACL</name>
<dbReference type="InterPro" id="IPR013647">
    <property type="entry name" value="OligopepF_N_dom"/>
</dbReference>
<comment type="cofactor">
    <cofactor evidence="6">
        <name>Zn(2+)</name>
        <dbReference type="ChEBI" id="CHEBI:29105"/>
    </cofactor>
    <text evidence="6">Binds 1 zinc ion.</text>
</comment>
<proteinExistence type="inferred from homology"/>
<dbReference type="Proteomes" id="UP000609346">
    <property type="component" value="Unassembled WGS sequence"/>
</dbReference>
<dbReference type="InterPro" id="IPR001567">
    <property type="entry name" value="Pept_M3A_M3B_dom"/>
</dbReference>
<dbReference type="Pfam" id="PF08439">
    <property type="entry name" value="Peptidase_M3_N"/>
    <property type="match status" value="1"/>
</dbReference>
<dbReference type="CDD" id="cd09607">
    <property type="entry name" value="M3B_PepF"/>
    <property type="match status" value="1"/>
</dbReference>
<evidence type="ECO:0000256" key="2">
    <source>
        <dbReference type="ARBA" id="ARBA00022723"/>
    </source>
</evidence>
<dbReference type="InterPro" id="IPR001333">
    <property type="entry name" value="Peptidase_M32_Taq"/>
</dbReference>
<accession>A0ABR8MMI6</accession>
<evidence type="ECO:0000259" key="9">
    <source>
        <dbReference type="Pfam" id="PF08439"/>
    </source>
</evidence>
<evidence type="ECO:0000256" key="5">
    <source>
        <dbReference type="ARBA" id="ARBA00023049"/>
    </source>
</evidence>
<evidence type="ECO:0000313" key="11">
    <source>
        <dbReference type="Proteomes" id="UP000609346"/>
    </source>
</evidence>
<keyword evidence="11" id="KW-1185">Reference proteome</keyword>
<keyword evidence="2 6" id="KW-0479">Metal-binding</keyword>
<keyword evidence="7" id="KW-0175">Coiled coil</keyword>